<dbReference type="Gene3D" id="3.40.50.300">
    <property type="entry name" value="P-loop containing nucleotide triphosphate hydrolases"/>
    <property type="match status" value="2"/>
</dbReference>
<feature type="compositionally biased region" description="Basic and acidic residues" evidence="2">
    <location>
        <begin position="125"/>
        <end position="147"/>
    </location>
</feature>
<dbReference type="Pfam" id="PF13175">
    <property type="entry name" value="AAA_15"/>
    <property type="match status" value="1"/>
</dbReference>
<feature type="region of interest" description="Disordered" evidence="2">
    <location>
        <begin position="125"/>
        <end position="152"/>
    </location>
</feature>
<dbReference type="PANTHER" id="PTHR32182">
    <property type="entry name" value="DNA REPLICATION AND REPAIR PROTEIN RECF"/>
    <property type="match status" value="1"/>
</dbReference>
<feature type="domain" description="Endonuclease GajA/Old nuclease/RecF-like AAA" evidence="3">
    <location>
        <begin position="5"/>
        <end position="48"/>
    </location>
</feature>
<evidence type="ECO:0000259" key="3">
    <source>
        <dbReference type="Pfam" id="PF13175"/>
    </source>
</evidence>
<name>A0ABX8SA08_9ACTN</name>
<evidence type="ECO:0000259" key="4">
    <source>
        <dbReference type="Pfam" id="PF13304"/>
    </source>
</evidence>
<dbReference type="Proteomes" id="UP000887023">
    <property type="component" value="Chromosome"/>
</dbReference>
<evidence type="ECO:0000256" key="1">
    <source>
        <dbReference type="ARBA" id="ARBA00023236"/>
    </source>
</evidence>
<feature type="domain" description="ATPase AAA-type core" evidence="4">
    <location>
        <begin position="112"/>
        <end position="324"/>
    </location>
</feature>
<keyword evidence="6" id="KW-1185">Reference proteome</keyword>
<evidence type="ECO:0000313" key="5">
    <source>
        <dbReference type="EMBL" id="QXQ13400.1"/>
    </source>
</evidence>
<gene>
    <name evidence="5" type="ORF">KV203_16360</name>
</gene>
<dbReference type="InterPro" id="IPR027417">
    <property type="entry name" value="P-loop_NTPase"/>
</dbReference>
<dbReference type="Pfam" id="PF13304">
    <property type="entry name" value="AAA_21"/>
    <property type="match status" value="1"/>
</dbReference>
<evidence type="ECO:0000256" key="2">
    <source>
        <dbReference type="SAM" id="MobiDB-lite"/>
    </source>
</evidence>
<dbReference type="RefSeq" id="WP_066472619.1">
    <property type="nucleotide sequence ID" value="NZ_CBCRUZ010000027.1"/>
</dbReference>
<reference evidence="5" key="1">
    <citation type="submission" date="2021-07" db="EMBL/GenBank/DDBJ databases">
        <title>Candidatus Kaistella beijingensis sp. nov. isolated from a municipal wastewater treatment plant is involved in sludge foaming.</title>
        <authorList>
            <person name="Song Y."/>
            <person name="Liu S.-J."/>
        </authorList>
    </citation>
    <scope>NUCLEOTIDE SEQUENCE</scope>
    <source>
        <strain evidence="5">DSM 43998</strain>
    </source>
</reference>
<organism evidence="5 6">
    <name type="scientific">Skermania pinensis</name>
    <dbReference type="NCBI Taxonomy" id="39122"/>
    <lineage>
        <taxon>Bacteria</taxon>
        <taxon>Bacillati</taxon>
        <taxon>Actinomycetota</taxon>
        <taxon>Actinomycetes</taxon>
        <taxon>Mycobacteriales</taxon>
        <taxon>Gordoniaceae</taxon>
        <taxon>Skermania</taxon>
    </lineage>
</organism>
<protein>
    <submittedName>
        <fullName evidence="5">AAA family ATPase</fullName>
    </submittedName>
</protein>
<dbReference type="SUPFAM" id="SSF52540">
    <property type="entry name" value="P-loop containing nucleoside triphosphate hydrolases"/>
    <property type="match status" value="1"/>
</dbReference>
<proteinExistence type="predicted"/>
<evidence type="ECO:0000313" key="6">
    <source>
        <dbReference type="Proteomes" id="UP000887023"/>
    </source>
</evidence>
<dbReference type="PIRSF" id="PIRSF029347">
    <property type="entry name" value="RecF"/>
    <property type="match status" value="1"/>
</dbReference>
<dbReference type="EMBL" id="CP079105">
    <property type="protein sequence ID" value="QXQ13400.1"/>
    <property type="molecule type" value="Genomic_DNA"/>
</dbReference>
<dbReference type="InterPro" id="IPR003959">
    <property type="entry name" value="ATPase_AAA_core"/>
</dbReference>
<dbReference type="PANTHER" id="PTHR32182:SF22">
    <property type="entry name" value="ATP-DEPENDENT ENDONUCLEASE, OLD FAMILY-RELATED"/>
    <property type="match status" value="1"/>
</dbReference>
<accession>A0ABX8SA08</accession>
<sequence>MAQPLASVTIAGFRSIDRLRLPLSSEVTLLVGANGSGKSNIVDALELLGYTVDGKLQSYVARQGFGRMLHRGWNGGTAEEIVVMVWSEWTDDPLQGPFSNGYTMTLRAAAGDSAILDERVQEYRDVPPDSDSYPKSHDVHLGRHRESALQSATDATPTSDYLARILAGCRVFHFDDTSIDAPPLRSVDTADYDTLHDDARNLAAVLLNMAEHSRSNYDRVVRSVRGVAPFFDDFVLKPVGDIVLLRWRERGIDDVFGGSALSSGTLRFICLATLLQQPNPPTTIVLDEPELGLHPAAIHQLAELMRAAARGRRIVAATQSVTLLGQFSIDDVAVVERVAGSTTVARPDREQLATWLQDYSLGELWEMNLLGGRPRASDATRPTS</sequence>
<dbReference type="InterPro" id="IPR014555">
    <property type="entry name" value="RecF-like"/>
</dbReference>
<dbReference type="InterPro" id="IPR041685">
    <property type="entry name" value="AAA_GajA/Old/RecF-like"/>
</dbReference>
<keyword evidence="1" id="KW-0742">SOS response</keyword>
<keyword evidence="1" id="KW-0227">DNA damage</keyword>